<dbReference type="InterPro" id="IPR006483">
    <property type="entry name" value="CRISPR-assoc_Cas3_HD"/>
</dbReference>
<keyword evidence="5" id="KW-0547">Nucleotide-binding</keyword>
<dbReference type="PANTHER" id="PTHR47959:SF16">
    <property type="entry name" value="CRISPR-ASSOCIATED NUCLEASE_HELICASE CAS3-RELATED"/>
    <property type="match status" value="1"/>
</dbReference>
<keyword evidence="6" id="KW-0378">Hydrolase</keyword>
<evidence type="ECO:0000256" key="6">
    <source>
        <dbReference type="ARBA" id="ARBA00022801"/>
    </source>
</evidence>
<protein>
    <recommendedName>
        <fullName evidence="13">Crispr-associated helicase cas3</fullName>
    </recommendedName>
</protein>
<dbReference type="GO" id="GO:0051607">
    <property type="term" value="P:defense response to virus"/>
    <property type="evidence" value="ECO:0007669"/>
    <property type="project" value="UniProtKB-KW"/>
</dbReference>
<dbReference type="InterPro" id="IPR050079">
    <property type="entry name" value="DEAD_box_RNA_helicase"/>
</dbReference>
<dbReference type="GO" id="GO:0003724">
    <property type="term" value="F:RNA helicase activity"/>
    <property type="evidence" value="ECO:0007669"/>
    <property type="project" value="TreeGrafter"/>
</dbReference>
<evidence type="ECO:0000313" key="12">
    <source>
        <dbReference type="EMBL" id="KUG21034.1"/>
    </source>
</evidence>
<dbReference type="GO" id="GO:0005524">
    <property type="term" value="F:ATP binding"/>
    <property type="evidence" value="ECO:0007669"/>
    <property type="project" value="UniProtKB-KW"/>
</dbReference>
<comment type="similarity">
    <text evidence="2">In the central section; belongs to the CRISPR-associated helicase Cas3 family.</text>
</comment>
<dbReference type="SMART" id="SM00490">
    <property type="entry name" value="HELICc"/>
    <property type="match status" value="1"/>
</dbReference>
<dbReference type="InterPro" id="IPR011545">
    <property type="entry name" value="DEAD/DEAH_box_helicase_dom"/>
</dbReference>
<dbReference type="InterPro" id="IPR006474">
    <property type="entry name" value="Helicase_Cas3_CRISPR-ass_core"/>
</dbReference>
<dbReference type="InterPro" id="IPR014001">
    <property type="entry name" value="Helicase_ATP-bd"/>
</dbReference>
<keyword evidence="3" id="KW-0540">Nuclease</keyword>
<dbReference type="EMBL" id="LNQE01001110">
    <property type="protein sequence ID" value="KUG21034.1"/>
    <property type="molecule type" value="Genomic_DNA"/>
</dbReference>
<feature type="domain" description="HD Cas3-type" evidence="11">
    <location>
        <begin position="611"/>
        <end position="829"/>
    </location>
</feature>
<accession>A0A0W8FJF2</accession>
<comment type="similarity">
    <text evidence="1">In the N-terminal section; belongs to the CRISPR-associated nuclease Cas3-HD family.</text>
</comment>
<dbReference type="InterPro" id="IPR054712">
    <property type="entry name" value="Cas3-like_dom"/>
</dbReference>
<keyword evidence="9" id="KW-0051">Antiviral defense</keyword>
<keyword evidence="8" id="KW-0067">ATP-binding</keyword>
<evidence type="ECO:0000256" key="9">
    <source>
        <dbReference type="ARBA" id="ARBA00023118"/>
    </source>
</evidence>
<dbReference type="InterPro" id="IPR027417">
    <property type="entry name" value="P-loop_NTPase"/>
</dbReference>
<dbReference type="AlphaFoldDB" id="A0A0W8FJF2"/>
<name>A0A0W8FJF2_9ZZZZ</name>
<evidence type="ECO:0000256" key="7">
    <source>
        <dbReference type="ARBA" id="ARBA00022806"/>
    </source>
</evidence>
<evidence type="ECO:0000256" key="2">
    <source>
        <dbReference type="ARBA" id="ARBA00009046"/>
    </source>
</evidence>
<dbReference type="Gene3D" id="1.10.3210.30">
    <property type="match status" value="1"/>
</dbReference>
<dbReference type="GO" id="GO:0005829">
    <property type="term" value="C:cytosol"/>
    <property type="evidence" value="ECO:0007669"/>
    <property type="project" value="TreeGrafter"/>
</dbReference>
<proteinExistence type="inferred from homology"/>
<dbReference type="Gene3D" id="3.40.50.300">
    <property type="entry name" value="P-loop containing nucleotide triphosphate hydrolases"/>
    <property type="match status" value="2"/>
</dbReference>
<evidence type="ECO:0000259" key="10">
    <source>
        <dbReference type="PROSITE" id="PS51194"/>
    </source>
</evidence>
<evidence type="ECO:0008006" key="13">
    <source>
        <dbReference type="Google" id="ProtNLM"/>
    </source>
</evidence>
<dbReference type="InterPro" id="IPR001650">
    <property type="entry name" value="Helicase_C-like"/>
</dbReference>
<gene>
    <name evidence="12" type="ORF">ASZ90_009219</name>
</gene>
<evidence type="ECO:0000256" key="3">
    <source>
        <dbReference type="ARBA" id="ARBA00022722"/>
    </source>
</evidence>
<dbReference type="Pfam" id="PF18019">
    <property type="entry name" value="Cas3_HD"/>
    <property type="match status" value="1"/>
</dbReference>
<organism evidence="12">
    <name type="scientific">hydrocarbon metagenome</name>
    <dbReference type="NCBI Taxonomy" id="938273"/>
    <lineage>
        <taxon>unclassified sequences</taxon>
        <taxon>metagenomes</taxon>
        <taxon>ecological metagenomes</taxon>
    </lineage>
</organism>
<dbReference type="PROSITE" id="PS51194">
    <property type="entry name" value="HELICASE_CTER"/>
    <property type="match status" value="1"/>
</dbReference>
<dbReference type="PANTHER" id="PTHR47959">
    <property type="entry name" value="ATP-DEPENDENT RNA HELICASE RHLE-RELATED"/>
    <property type="match status" value="1"/>
</dbReference>
<dbReference type="NCBIfam" id="TIGR01587">
    <property type="entry name" value="cas3_core"/>
    <property type="match status" value="1"/>
</dbReference>
<reference evidence="12" key="1">
    <citation type="journal article" date="2015" name="Proc. Natl. Acad. Sci. U.S.A.">
        <title>Networks of energetic and metabolic interactions define dynamics in microbial communities.</title>
        <authorList>
            <person name="Embree M."/>
            <person name="Liu J.K."/>
            <person name="Al-Bassam M.M."/>
            <person name="Zengler K."/>
        </authorList>
    </citation>
    <scope>NUCLEOTIDE SEQUENCE</scope>
</reference>
<keyword evidence="7" id="KW-0347">Helicase</keyword>
<evidence type="ECO:0000256" key="8">
    <source>
        <dbReference type="ARBA" id="ARBA00022840"/>
    </source>
</evidence>
<dbReference type="GO" id="GO:0016787">
    <property type="term" value="F:hydrolase activity"/>
    <property type="evidence" value="ECO:0007669"/>
    <property type="project" value="UniProtKB-KW"/>
</dbReference>
<dbReference type="Pfam" id="PF22590">
    <property type="entry name" value="Cas3-like_C_2"/>
    <property type="match status" value="1"/>
</dbReference>
<dbReference type="GO" id="GO:0004518">
    <property type="term" value="F:nuclease activity"/>
    <property type="evidence" value="ECO:0007669"/>
    <property type="project" value="UniProtKB-KW"/>
</dbReference>
<dbReference type="SUPFAM" id="SSF52540">
    <property type="entry name" value="P-loop containing nucleoside triphosphate hydrolases"/>
    <property type="match status" value="1"/>
</dbReference>
<dbReference type="Pfam" id="PF00270">
    <property type="entry name" value="DEAD"/>
    <property type="match status" value="1"/>
</dbReference>
<dbReference type="PROSITE" id="PS51643">
    <property type="entry name" value="HD_CAS3"/>
    <property type="match status" value="1"/>
</dbReference>
<dbReference type="SMART" id="SM00487">
    <property type="entry name" value="DEXDc"/>
    <property type="match status" value="1"/>
</dbReference>
<evidence type="ECO:0000256" key="1">
    <source>
        <dbReference type="ARBA" id="ARBA00006847"/>
    </source>
</evidence>
<evidence type="ECO:0000256" key="5">
    <source>
        <dbReference type="ARBA" id="ARBA00022741"/>
    </source>
</evidence>
<evidence type="ECO:0000259" key="11">
    <source>
        <dbReference type="PROSITE" id="PS51643"/>
    </source>
</evidence>
<keyword evidence="4" id="KW-0479">Metal-binding</keyword>
<dbReference type="GO" id="GO:0003676">
    <property type="term" value="F:nucleic acid binding"/>
    <property type="evidence" value="ECO:0007669"/>
    <property type="project" value="InterPro"/>
</dbReference>
<feature type="domain" description="Helicase C-terminal" evidence="10">
    <location>
        <begin position="295"/>
        <end position="463"/>
    </location>
</feature>
<dbReference type="GO" id="GO:0046872">
    <property type="term" value="F:metal ion binding"/>
    <property type="evidence" value="ECO:0007669"/>
    <property type="project" value="UniProtKB-KW"/>
</dbReference>
<comment type="caution">
    <text evidence="12">The sequence shown here is derived from an EMBL/GenBank/DDBJ whole genome shotgun (WGS) entry which is preliminary data.</text>
</comment>
<sequence>MSPHRLHSSDSLKETPNMESRQVDGFDTFFKIATGHTPYPFQRNLALSETLPDVINIPTGMGKTDAIILGWLWKRRFDLRDEVRLRTPRRLVYCLPMRVLVEQTRDKTKLWLDRLGILAAAPGDDSAVTGFAESRTGDGKRVAVTVLMGGEDRDWWDIYPERDAIIIGTQDMLISRALNRGYGMRRYRWPTHFGLLNNDCLWVMDEVQLMGRGLATTTQLQAFRRRLGTMDPLPAQSIWMSATLEERWLGTVDFEPETQITLALNLGQDDRNEPGIQSRIQARKVLRRAEKDETDLKGLADEILGTHQGGTRTLVIMNTVRRAADLYRAISNKHPDARIVLIHSRFRPSDRQEVVNDLLESPGPKGTIIVSTQVVEAGVDISAKVLFTELAPWPSLVQRFGRCNRSGEYEDARVYWIDIPTENKGSALPYTPEELAKARQVLLGLEGQSVGPDQLPDVQQEVVHEHVIRQKDLVELFDTTPDLAGTDLDISRFIRDADDTDVQVFWRDLPEEGPNDEEPQPHRDELCAVPVSEIRDLIRKGEAALIWDALDGQWRRVRYEQIYPGITLMLLARNGHYTRSEGWNIRSKEVVPVIQHELELVDATYSSNETAVDSWMSIAEHTDLVCNEIASILDELDLDGRWRRHLLEAARWHDAGKAHRSFQALLKRDALEKFDNPPAAKAPRDAWHGRLPANLELDDERRRYFRHELASGIAALQNGKDNLTAYLTAAHHGKVRASIRSMPDERRPPDQTIRFARGVWDGDVIPETDLGGGVTLPRTVIDLSLMELGHGANGASWTARVLELRDRPDLGPFQLSFMEALMKAADERASGGGI</sequence>
<dbReference type="InterPro" id="IPR038257">
    <property type="entry name" value="CRISPR-assoc_Cas3_HD_sf"/>
</dbReference>
<evidence type="ECO:0000256" key="4">
    <source>
        <dbReference type="ARBA" id="ARBA00022723"/>
    </source>
</evidence>